<dbReference type="InterPro" id="IPR002645">
    <property type="entry name" value="STAS_dom"/>
</dbReference>
<feature type="region of interest" description="Disordered" evidence="1">
    <location>
        <begin position="136"/>
        <end position="203"/>
    </location>
</feature>
<keyword evidence="4" id="KW-1185">Reference proteome</keyword>
<evidence type="ECO:0000256" key="1">
    <source>
        <dbReference type="SAM" id="MobiDB-lite"/>
    </source>
</evidence>
<dbReference type="EMBL" id="SJPL01000001">
    <property type="protein sequence ID" value="TWT70848.1"/>
    <property type="molecule type" value="Genomic_DNA"/>
</dbReference>
<protein>
    <recommendedName>
        <fullName evidence="2">STAS domain-containing protein</fullName>
    </recommendedName>
</protein>
<dbReference type="OrthoDB" id="9895601at2"/>
<dbReference type="AlphaFoldDB" id="A0A5C5Y7D2"/>
<dbReference type="SUPFAM" id="SSF52091">
    <property type="entry name" value="SpoIIaa-like"/>
    <property type="match status" value="1"/>
</dbReference>
<accession>A0A5C5Y7D2</accession>
<feature type="domain" description="STAS" evidence="2">
    <location>
        <begin position="51"/>
        <end position="117"/>
    </location>
</feature>
<organism evidence="3 4">
    <name type="scientific">Crateriforma conspicua</name>
    <dbReference type="NCBI Taxonomy" id="2527996"/>
    <lineage>
        <taxon>Bacteria</taxon>
        <taxon>Pseudomonadati</taxon>
        <taxon>Planctomycetota</taxon>
        <taxon>Planctomycetia</taxon>
        <taxon>Planctomycetales</taxon>
        <taxon>Planctomycetaceae</taxon>
        <taxon>Crateriforma</taxon>
    </lineage>
</organism>
<dbReference type="Pfam" id="PF01740">
    <property type="entry name" value="STAS"/>
    <property type="match status" value="1"/>
</dbReference>
<dbReference type="InterPro" id="IPR036513">
    <property type="entry name" value="STAS_dom_sf"/>
</dbReference>
<evidence type="ECO:0000313" key="4">
    <source>
        <dbReference type="Proteomes" id="UP000317238"/>
    </source>
</evidence>
<dbReference type="RefSeq" id="WP_146439506.1">
    <property type="nucleotide sequence ID" value="NZ_SJPL01000001.1"/>
</dbReference>
<evidence type="ECO:0000259" key="2">
    <source>
        <dbReference type="Pfam" id="PF01740"/>
    </source>
</evidence>
<reference evidence="3 4" key="1">
    <citation type="submission" date="2019-02" db="EMBL/GenBank/DDBJ databases">
        <title>Deep-cultivation of Planctomycetes and their phenomic and genomic characterization uncovers novel biology.</title>
        <authorList>
            <person name="Wiegand S."/>
            <person name="Jogler M."/>
            <person name="Boedeker C."/>
            <person name="Pinto D."/>
            <person name="Vollmers J."/>
            <person name="Rivas-Marin E."/>
            <person name="Kohn T."/>
            <person name="Peeters S.H."/>
            <person name="Heuer A."/>
            <person name="Rast P."/>
            <person name="Oberbeckmann S."/>
            <person name="Bunk B."/>
            <person name="Jeske O."/>
            <person name="Meyerdierks A."/>
            <person name="Storesund J.E."/>
            <person name="Kallscheuer N."/>
            <person name="Luecker S."/>
            <person name="Lage O.M."/>
            <person name="Pohl T."/>
            <person name="Merkel B.J."/>
            <person name="Hornburger P."/>
            <person name="Mueller R.-W."/>
            <person name="Bruemmer F."/>
            <person name="Labrenz M."/>
            <person name="Spormann A.M."/>
            <person name="Op Den Camp H."/>
            <person name="Overmann J."/>
            <person name="Amann R."/>
            <person name="Jetten M.S.M."/>
            <person name="Mascher T."/>
            <person name="Medema M.H."/>
            <person name="Devos D.P."/>
            <person name="Kaster A.-K."/>
            <person name="Ovreas L."/>
            <person name="Rohde M."/>
            <person name="Galperin M.Y."/>
            <person name="Jogler C."/>
        </authorList>
    </citation>
    <scope>NUCLEOTIDE SEQUENCE [LARGE SCALE GENOMIC DNA]</scope>
    <source>
        <strain evidence="3 4">Pan14r</strain>
    </source>
</reference>
<name>A0A5C5Y7D2_9PLAN</name>
<dbReference type="Gene3D" id="3.30.750.24">
    <property type="entry name" value="STAS domain"/>
    <property type="match status" value="1"/>
</dbReference>
<feature type="compositionally biased region" description="Polar residues" evidence="1">
    <location>
        <begin position="136"/>
        <end position="153"/>
    </location>
</feature>
<dbReference type="CDD" id="cd07043">
    <property type="entry name" value="STAS_anti-anti-sigma_factors"/>
    <property type="match status" value="1"/>
</dbReference>
<sequence length="203" mass="22157">MSLSEHFEFSLPVDGRQTVVVRHRLDPTDPVGLADDLIFKLDQGRRADDAVAGSPEVILDLHRSDSVSTRGIGMLFHLHQVLVAGGRRFRIVDAPSPLMRMIRLLNLQDVFDVQQHHGTTSQWVDMQDLENIDTAPSAQNENSHAGTESTVEPTSRGPAISTYPSDAPVQGDADAGATAVGPDSQDPNERQSVASEPRFQETK</sequence>
<proteinExistence type="predicted"/>
<gene>
    <name evidence="3" type="ORF">Pan14r_31560</name>
</gene>
<dbReference type="Proteomes" id="UP000317238">
    <property type="component" value="Unassembled WGS sequence"/>
</dbReference>
<comment type="caution">
    <text evidence="3">The sequence shown here is derived from an EMBL/GenBank/DDBJ whole genome shotgun (WGS) entry which is preliminary data.</text>
</comment>
<evidence type="ECO:0000313" key="3">
    <source>
        <dbReference type="EMBL" id="TWT70848.1"/>
    </source>
</evidence>